<feature type="region of interest" description="Disordered" evidence="1">
    <location>
        <begin position="160"/>
        <end position="180"/>
    </location>
</feature>
<comment type="caution">
    <text evidence="3">The sequence shown here is derived from an EMBL/GenBank/DDBJ whole genome shotgun (WGS) entry which is preliminary data.</text>
</comment>
<name>A0AAV4GZE7_9GAST</name>
<dbReference type="Gene3D" id="3.30.420.10">
    <property type="entry name" value="Ribonuclease H-like superfamily/Ribonuclease H"/>
    <property type="match status" value="1"/>
</dbReference>
<evidence type="ECO:0000313" key="4">
    <source>
        <dbReference type="Proteomes" id="UP000762676"/>
    </source>
</evidence>
<accession>A0AAV4GZE7</accession>
<keyword evidence="4" id="KW-1185">Reference proteome</keyword>
<dbReference type="Pfam" id="PF03184">
    <property type="entry name" value="DDE_1"/>
    <property type="match status" value="1"/>
</dbReference>
<reference evidence="3 4" key="1">
    <citation type="journal article" date="2021" name="Elife">
        <title>Chloroplast acquisition without the gene transfer in kleptoplastic sea slugs, Plakobranchus ocellatus.</title>
        <authorList>
            <person name="Maeda T."/>
            <person name="Takahashi S."/>
            <person name="Yoshida T."/>
            <person name="Shimamura S."/>
            <person name="Takaki Y."/>
            <person name="Nagai Y."/>
            <person name="Toyoda A."/>
            <person name="Suzuki Y."/>
            <person name="Arimoto A."/>
            <person name="Ishii H."/>
            <person name="Satoh N."/>
            <person name="Nishiyama T."/>
            <person name="Hasebe M."/>
            <person name="Maruyama T."/>
            <person name="Minagawa J."/>
            <person name="Obokata J."/>
            <person name="Shigenobu S."/>
        </authorList>
    </citation>
    <scope>NUCLEOTIDE SEQUENCE [LARGE SCALE GENOMIC DNA]</scope>
</reference>
<dbReference type="GO" id="GO:0003677">
    <property type="term" value="F:DNA binding"/>
    <property type="evidence" value="ECO:0007669"/>
    <property type="project" value="TreeGrafter"/>
</dbReference>
<evidence type="ECO:0000256" key="1">
    <source>
        <dbReference type="SAM" id="MobiDB-lite"/>
    </source>
</evidence>
<dbReference type="EMBL" id="BMAT01008675">
    <property type="protein sequence ID" value="GFR90550.1"/>
    <property type="molecule type" value="Genomic_DNA"/>
</dbReference>
<feature type="domain" description="DDE-1" evidence="2">
    <location>
        <begin position="12"/>
        <end position="136"/>
    </location>
</feature>
<dbReference type="InterPro" id="IPR004875">
    <property type="entry name" value="DDE_SF_endonuclease_dom"/>
</dbReference>
<organism evidence="3 4">
    <name type="scientific">Elysia marginata</name>
    <dbReference type="NCBI Taxonomy" id="1093978"/>
    <lineage>
        <taxon>Eukaryota</taxon>
        <taxon>Metazoa</taxon>
        <taxon>Spiralia</taxon>
        <taxon>Lophotrochozoa</taxon>
        <taxon>Mollusca</taxon>
        <taxon>Gastropoda</taxon>
        <taxon>Heterobranchia</taxon>
        <taxon>Euthyneura</taxon>
        <taxon>Panpulmonata</taxon>
        <taxon>Sacoglossa</taxon>
        <taxon>Placobranchoidea</taxon>
        <taxon>Plakobranchidae</taxon>
        <taxon>Elysia</taxon>
    </lineage>
</organism>
<dbReference type="InterPro" id="IPR036397">
    <property type="entry name" value="RNaseH_sf"/>
</dbReference>
<gene>
    <name evidence="3" type="ORF">ElyMa_004306600</name>
</gene>
<dbReference type="PANTHER" id="PTHR19303:SF71">
    <property type="entry name" value="ZINC FINGER PHD-TYPE DOMAIN-CONTAINING PROTEIN"/>
    <property type="match status" value="1"/>
</dbReference>
<protein>
    <submittedName>
        <fullName evidence="3">Tigger transposable element-derived protein</fullName>
    </submittedName>
</protein>
<dbReference type="Proteomes" id="UP000762676">
    <property type="component" value="Unassembled WGS sequence"/>
</dbReference>
<evidence type="ECO:0000313" key="3">
    <source>
        <dbReference type="EMBL" id="GFR90550.1"/>
    </source>
</evidence>
<dbReference type="InterPro" id="IPR050863">
    <property type="entry name" value="CenT-Element_Derived"/>
</dbReference>
<evidence type="ECO:0000259" key="2">
    <source>
        <dbReference type="Pfam" id="PF03184"/>
    </source>
</evidence>
<sequence length="180" mass="19821">MIGAPEGALGLATGNGWMNSEIFPKVLEHIIKHVRPTKERQIILIMDAHCSHLSVIARKMAKANFIHLIILPPHTSNKTQPLDRTVFGLFKTFFNTAANGFMLQNPGKGITIYDMALLMSDAWTKAATPMNIMSGFRASGIWPLDPHVFDDTDFLPSAVTDRPQPVDKDLTSSQNQPGPS</sequence>
<dbReference type="AlphaFoldDB" id="A0AAV4GZE7"/>
<feature type="compositionally biased region" description="Polar residues" evidence="1">
    <location>
        <begin position="171"/>
        <end position="180"/>
    </location>
</feature>
<dbReference type="GO" id="GO:0005634">
    <property type="term" value="C:nucleus"/>
    <property type="evidence" value="ECO:0007669"/>
    <property type="project" value="TreeGrafter"/>
</dbReference>
<proteinExistence type="predicted"/>
<dbReference type="PANTHER" id="PTHR19303">
    <property type="entry name" value="TRANSPOSON"/>
    <property type="match status" value="1"/>
</dbReference>